<organism evidence="2 3">
    <name type="scientific">Mycolicibacter kumamotonensis</name>
    <dbReference type="NCBI Taxonomy" id="354243"/>
    <lineage>
        <taxon>Bacteria</taxon>
        <taxon>Bacillati</taxon>
        <taxon>Actinomycetota</taxon>
        <taxon>Actinomycetes</taxon>
        <taxon>Mycobacteriales</taxon>
        <taxon>Mycobacteriaceae</taxon>
        <taxon>Mycolicibacter</taxon>
    </lineage>
</organism>
<dbReference type="Proteomes" id="UP000092668">
    <property type="component" value="Unassembled WGS sequence"/>
</dbReference>
<accession>A0A1B8SL46</accession>
<reference evidence="2 3" key="1">
    <citation type="submission" date="2015-06" db="EMBL/GenBank/DDBJ databases">
        <title>Genome sequence of Mycobacterium kumamotonense strain Roo.</title>
        <authorList>
            <person name="Greninger A.L."/>
            <person name="Cunningham G."/>
            <person name="Miller S."/>
        </authorList>
    </citation>
    <scope>NUCLEOTIDE SEQUENCE [LARGE SCALE GENOMIC DNA]</scope>
    <source>
        <strain evidence="2 3">Roo</strain>
    </source>
</reference>
<feature type="compositionally biased region" description="Acidic residues" evidence="1">
    <location>
        <begin position="159"/>
        <end position="175"/>
    </location>
</feature>
<evidence type="ECO:0000313" key="2">
    <source>
        <dbReference type="EMBL" id="OBY33486.1"/>
    </source>
</evidence>
<evidence type="ECO:0000256" key="1">
    <source>
        <dbReference type="SAM" id="MobiDB-lite"/>
    </source>
</evidence>
<proteinExistence type="predicted"/>
<comment type="caution">
    <text evidence="2">The sequence shown here is derived from an EMBL/GenBank/DDBJ whole genome shotgun (WGS) entry which is preliminary data.</text>
</comment>
<sequence length="175" mass="19559">MEILDSTVNVEREGNDKITYHNLRLHQQKHFDTSRAAGMIYESIVQQRAIDNDPDVVERTGAAVNAMSYLEVVMLKGWSNLIDENTVVPFDVGAKAAVQLHEMTRKDAGSQQIAELIARQNRIIAAVQEFVPQEQIPAMLARIDAAPGTVIEAEVSEVTTDEPDFDDEDDDDDEY</sequence>
<gene>
    <name evidence="2" type="ORF">ACT18_00625</name>
</gene>
<evidence type="ECO:0000313" key="3">
    <source>
        <dbReference type="Proteomes" id="UP000092668"/>
    </source>
</evidence>
<feature type="region of interest" description="Disordered" evidence="1">
    <location>
        <begin position="155"/>
        <end position="175"/>
    </location>
</feature>
<dbReference type="AlphaFoldDB" id="A0A1B8SL46"/>
<dbReference type="EMBL" id="LFOE01000001">
    <property type="protein sequence ID" value="OBY33486.1"/>
    <property type="molecule type" value="Genomic_DNA"/>
</dbReference>
<keyword evidence="3" id="KW-1185">Reference proteome</keyword>
<protein>
    <submittedName>
        <fullName evidence="2">Uncharacterized protein</fullName>
    </submittedName>
</protein>
<name>A0A1B8SL46_9MYCO</name>